<feature type="site" description="Discriminates between blocked and unblocked aminoacyl-tRNA" evidence="8">
    <location>
        <position position="9"/>
    </location>
</feature>
<proteinExistence type="inferred from homology"/>
<comment type="subunit">
    <text evidence="8">Monomer.</text>
</comment>
<reference evidence="11 12" key="1">
    <citation type="journal article" date="2014" name="Genome Announc.">
        <title>Complete Genome Sequence of the Bovine Mastitis Pathogen Mycoplasma californicum Strain ST-6T (ATCC 33461T).</title>
        <authorList>
            <person name="Calcutt M.J."/>
            <person name="Foecking M.F."/>
            <person name="Fox L.K."/>
        </authorList>
    </citation>
    <scope>NUCLEOTIDE SEQUENCE [LARGE SCALE GENOMIC DNA]</scope>
    <source>
        <strain evidence="11 12">ST-6</strain>
    </source>
</reference>
<dbReference type="Gene3D" id="3.40.50.1470">
    <property type="entry name" value="Peptidyl-tRNA hydrolase"/>
    <property type="match status" value="1"/>
</dbReference>
<dbReference type="InterPro" id="IPR018171">
    <property type="entry name" value="Pept_tRNA_hydro_CS"/>
</dbReference>
<dbReference type="eggNOG" id="COG0193">
    <property type="taxonomic scope" value="Bacteria"/>
</dbReference>
<dbReference type="PROSITE" id="PS01195">
    <property type="entry name" value="PEPT_TRNA_HYDROL_1"/>
    <property type="match status" value="1"/>
</dbReference>
<dbReference type="GO" id="GO:0005737">
    <property type="term" value="C:cytoplasm"/>
    <property type="evidence" value="ECO:0007669"/>
    <property type="project" value="UniProtKB-SubCell"/>
</dbReference>
<comment type="catalytic activity">
    <reaction evidence="6 8 9">
        <text>an N-acyl-L-alpha-aminoacyl-tRNA + H2O = an N-acyl-L-amino acid + a tRNA + H(+)</text>
        <dbReference type="Rhea" id="RHEA:54448"/>
        <dbReference type="Rhea" id="RHEA-COMP:10123"/>
        <dbReference type="Rhea" id="RHEA-COMP:13883"/>
        <dbReference type="ChEBI" id="CHEBI:15377"/>
        <dbReference type="ChEBI" id="CHEBI:15378"/>
        <dbReference type="ChEBI" id="CHEBI:59874"/>
        <dbReference type="ChEBI" id="CHEBI:78442"/>
        <dbReference type="ChEBI" id="CHEBI:138191"/>
        <dbReference type="EC" id="3.1.1.29"/>
    </reaction>
</comment>
<feature type="site" description="Stabilizes the basic form of H active site to accept a proton" evidence="8">
    <location>
        <position position="87"/>
    </location>
</feature>
<evidence type="ECO:0000313" key="11">
    <source>
        <dbReference type="EMBL" id="AIA29793.1"/>
    </source>
</evidence>
<keyword evidence="3 8" id="KW-0378">Hydrolase</keyword>
<dbReference type="GO" id="GO:0006515">
    <property type="term" value="P:protein quality control for misfolded or incompletely synthesized proteins"/>
    <property type="evidence" value="ECO:0007669"/>
    <property type="project" value="UniProtKB-UniRule"/>
</dbReference>
<gene>
    <name evidence="8 11" type="primary">pth</name>
    <name evidence="11" type="ORF">MCFN_03440</name>
</gene>
<evidence type="ECO:0000256" key="9">
    <source>
        <dbReference type="RuleBase" id="RU000673"/>
    </source>
</evidence>
<dbReference type="GO" id="GO:0072344">
    <property type="term" value="P:rescue of stalled ribosome"/>
    <property type="evidence" value="ECO:0007669"/>
    <property type="project" value="UniProtKB-UniRule"/>
</dbReference>
<dbReference type="GO" id="GO:0004045">
    <property type="term" value="F:peptidyl-tRNA hydrolase activity"/>
    <property type="evidence" value="ECO:0007669"/>
    <property type="project" value="UniProtKB-UniRule"/>
</dbReference>
<keyword evidence="4 8" id="KW-0694">RNA-binding</keyword>
<evidence type="ECO:0000256" key="2">
    <source>
        <dbReference type="ARBA" id="ARBA00022555"/>
    </source>
</evidence>
<dbReference type="EMBL" id="CP007521">
    <property type="protein sequence ID" value="AIA29793.1"/>
    <property type="molecule type" value="Genomic_DNA"/>
</dbReference>
<feature type="binding site" evidence="8">
    <location>
        <position position="108"/>
    </location>
    <ligand>
        <name>tRNA</name>
        <dbReference type="ChEBI" id="CHEBI:17843"/>
    </ligand>
</feature>
<feature type="binding site" evidence="8">
    <location>
        <position position="60"/>
    </location>
    <ligand>
        <name>tRNA</name>
        <dbReference type="ChEBI" id="CHEBI:17843"/>
    </ligand>
</feature>
<keyword evidence="12" id="KW-1185">Reference proteome</keyword>
<dbReference type="GO" id="GO:0000049">
    <property type="term" value="F:tRNA binding"/>
    <property type="evidence" value="ECO:0007669"/>
    <property type="project" value="UniProtKB-UniRule"/>
</dbReference>
<dbReference type="InterPro" id="IPR036416">
    <property type="entry name" value="Pept_tRNA_hydro_sf"/>
</dbReference>
<dbReference type="AlphaFoldDB" id="A0A059XSN3"/>
<keyword evidence="2 8" id="KW-0820">tRNA-binding</keyword>
<dbReference type="KEGG" id="mcr:MCFN_03440"/>
<evidence type="ECO:0000256" key="1">
    <source>
        <dbReference type="ARBA" id="ARBA00013260"/>
    </source>
</evidence>
<dbReference type="FunFam" id="3.40.50.1470:FF:000001">
    <property type="entry name" value="Peptidyl-tRNA hydrolase"/>
    <property type="match status" value="1"/>
</dbReference>
<evidence type="ECO:0000256" key="5">
    <source>
        <dbReference type="ARBA" id="ARBA00038063"/>
    </source>
</evidence>
<name>A0A059XSN3_9BACT</name>
<keyword evidence="8" id="KW-0963">Cytoplasm</keyword>
<dbReference type="PANTHER" id="PTHR17224:SF1">
    <property type="entry name" value="PEPTIDYL-TRNA HYDROLASE"/>
    <property type="match status" value="1"/>
</dbReference>
<evidence type="ECO:0000256" key="10">
    <source>
        <dbReference type="RuleBase" id="RU004320"/>
    </source>
</evidence>
<feature type="binding site" evidence="8">
    <location>
        <position position="14"/>
    </location>
    <ligand>
        <name>tRNA</name>
        <dbReference type="ChEBI" id="CHEBI:17843"/>
    </ligand>
</feature>
<comment type="subcellular location">
    <subcellularLocation>
        <location evidence="8">Cytoplasm</location>
    </subcellularLocation>
</comment>
<evidence type="ECO:0000256" key="4">
    <source>
        <dbReference type="ARBA" id="ARBA00022884"/>
    </source>
</evidence>
<dbReference type="NCBIfam" id="TIGR00447">
    <property type="entry name" value="pth"/>
    <property type="match status" value="1"/>
</dbReference>
<dbReference type="CDD" id="cd00462">
    <property type="entry name" value="PTH"/>
    <property type="match status" value="1"/>
</dbReference>
<comment type="function">
    <text evidence="8">Hydrolyzes ribosome-free peptidyl-tRNAs (with 1 or more amino acids incorporated), which drop off the ribosome during protein synthesis, or as a result of ribosome stalling.</text>
</comment>
<dbReference type="Pfam" id="PF01195">
    <property type="entry name" value="Pept_tRNA_hydro"/>
    <property type="match status" value="1"/>
</dbReference>
<evidence type="ECO:0000256" key="7">
    <source>
        <dbReference type="ARBA" id="ARBA00050038"/>
    </source>
</evidence>
<feature type="active site" description="Proton acceptor" evidence="8">
    <location>
        <position position="19"/>
    </location>
</feature>
<evidence type="ECO:0000256" key="6">
    <source>
        <dbReference type="ARBA" id="ARBA00048707"/>
    </source>
</evidence>
<accession>A0A059XSN3</accession>
<comment type="function">
    <text evidence="8">Catalyzes the release of premature peptidyl moieties from peptidyl-tRNA molecules trapped in stalled 50S ribosomal subunits, and thus maintains levels of free tRNAs and 50S ribosomes.</text>
</comment>
<organism evidence="11 12">
    <name type="scientific">Mycoplasmopsis californica</name>
    <dbReference type="NCBI Taxonomy" id="2113"/>
    <lineage>
        <taxon>Bacteria</taxon>
        <taxon>Bacillati</taxon>
        <taxon>Mycoplasmatota</taxon>
        <taxon>Mycoplasmoidales</taxon>
        <taxon>Metamycoplasmataceae</taxon>
        <taxon>Mycoplasmopsis</taxon>
    </lineage>
</organism>
<evidence type="ECO:0000256" key="3">
    <source>
        <dbReference type="ARBA" id="ARBA00022801"/>
    </source>
</evidence>
<evidence type="ECO:0000313" key="12">
    <source>
        <dbReference type="Proteomes" id="UP000027088"/>
    </source>
</evidence>
<protein>
    <recommendedName>
        <fullName evidence="7 8">Peptidyl-tRNA hydrolase</fullName>
        <shortName evidence="8">Pth</shortName>
        <ecNumber evidence="1 8">3.1.1.29</ecNumber>
    </recommendedName>
</protein>
<dbReference type="HAMAP" id="MF_00083">
    <property type="entry name" value="Pept_tRNA_hydro_bact"/>
    <property type="match status" value="1"/>
</dbReference>
<evidence type="ECO:0000256" key="8">
    <source>
        <dbReference type="HAMAP-Rule" id="MF_00083"/>
    </source>
</evidence>
<comment type="similarity">
    <text evidence="5 8 10">Belongs to the PTH family.</text>
</comment>
<dbReference type="InterPro" id="IPR001328">
    <property type="entry name" value="Pept_tRNA_hydro"/>
</dbReference>
<sequence>MKLIVGLGNIGDEYKFTRHNIGFLTIDNLINKTGIKLNKEKFNGRFGMGDGFILAKPSTYMNKSGQFIREICDFYKISSSDVMIIYDEKDFKLGQASIKIGGSDAGHNGVKSVIQHLSANDFKRLRIGIGCDPKFELKDWVLSKFTLEDMPIIEKVLSVAADAALSFVYNDINRVIEKFNGTYKK</sequence>
<dbReference type="RefSeq" id="WP_038562374.1">
    <property type="nucleotide sequence ID" value="NZ_CP007521.1"/>
</dbReference>
<feature type="binding site" evidence="8">
    <location>
        <position position="62"/>
    </location>
    <ligand>
        <name>tRNA</name>
        <dbReference type="ChEBI" id="CHEBI:17843"/>
    </ligand>
</feature>
<dbReference type="Proteomes" id="UP000027088">
    <property type="component" value="Chromosome"/>
</dbReference>
<dbReference type="SUPFAM" id="SSF53178">
    <property type="entry name" value="Peptidyl-tRNA hydrolase-like"/>
    <property type="match status" value="1"/>
</dbReference>
<dbReference type="EC" id="3.1.1.29" evidence="1 8"/>
<dbReference type="PANTHER" id="PTHR17224">
    <property type="entry name" value="PEPTIDYL-TRNA HYDROLASE"/>
    <property type="match status" value="1"/>
</dbReference>
<dbReference type="PROSITE" id="PS01196">
    <property type="entry name" value="PEPT_TRNA_HYDROL_2"/>
    <property type="match status" value="1"/>
</dbReference>